<dbReference type="InterPro" id="IPR000515">
    <property type="entry name" value="MetI-like"/>
</dbReference>
<evidence type="ECO:0000256" key="1">
    <source>
        <dbReference type="ARBA" id="ARBA00004651"/>
    </source>
</evidence>
<dbReference type="PANTHER" id="PTHR42929">
    <property type="entry name" value="INNER MEMBRANE ABC TRANSPORTER PERMEASE PROTEIN YDCU-RELATED-RELATED"/>
    <property type="match status" value="1"/>
</dbReference>
<dbReference type="CDD" id="cd06261">
    <property type="entry name" value="TM_PBP2"/>
    <property type="match status" value="1"/>
</dbReference>
<accession>A0A926D7P0</accession>
<dbReference type="GO" id="GO:0055085">
    <property type="term" value="P:transmembrane transport"/>
    <property type="evidence" value="ECO:0007669"/>
    <property type="project" value="InterPro"/>
</dbReference>
<evidence type="ECO:0000256" key="2">
    <source>
        <dbReference type="ARBA" id="ARBA00007069"/>
    </source>
</evidence>
<keyword evidence="11" id="KW-1185">Reference proteome</keyword>
<dbReference type="Proteomes" id="UP000623172">
    <property type="component" value="Unassembled WGS sequence"/>
</dbReference>
<dbReference type="InterPro" id="IPR035906">
    <property type="entry name" value="MetI-like_sf"/>
</dbReference>
<evidence type="ECO:0000313" key="10">
    <source>
        <dbReference type="EMBL" id="MBC8531885.1"/>
    </source>
</evidence>
<protein>
    <submittedName>
        <fullName evidence="10">ABC transporter permease</fullName>
    </submittedName>
</protein>
<feature type="domain" description="ABC transmembrane type-1" evidence="9">
    <location>
        <begin position="58"/>
        <end position="262"/>
    </location>
</feature>
<comment type="subcellular location">
    <subcellularLocation>
        <location evidence="1 8">Cell membrane</location>
        <topology evidence="1 8">Multi-pass membrane protein</topology>
    </subcellularLocation>
</comment>
<organism evidence="10 11">
    <name type="scientific">Gehongia tenuis</name>
    <dbReference type="NCBI Taxonomy" id="2763655"/>
    <lineage>
        <taxon>Bacteria</taxon>
        <taxon>Bacillati</taxon>
        <taxon>Bacillota</taxon>
        <taxon>Clostridia</taxon>
        <taxon>Christensenellales</taxon>
        <taxon>Christensenellaceae</taxon>
        <taxon>Gehongia</taxon>
    </lineage>
</organism>
<dbReference type="RefSeq" id="WP_249316650.1">
    <property type="nucleotide sequence ID" value="NZ_JACRSR010000003.1"/>
</dbReference>
<dbReference type="PROSITE" id="PS50928">
    <property type="entry name" value="ABC_TM1"/>
    <property type="match status" value="1"/>
</dbReference>
<dbReference type="SUPFAM" id="SSF161098">
    <property type="entry name" value="MetI-like"/>
    <property type="match status" value="1"/>
</dbReference>
<evidence type="ECO:0000256" key="5">
    <source>
        <dbReference type="ARBA" id="ARBA00022692"/>
    </source>
</evidence>
<evidence type="ECO:0000259" key="9">
    <source>
        <dbReference type="PROSITE" id="PS50928"/>
    </source>
</evidence>
<dbReference type="GO" id="GO:0005886">
    <property type="term" value="C:plasma membrane"/>
    <property type="evidence" value="ECO:0007669"/>
    <property type="project" value="UniProtKB-SubCell"/>
</dbReference>
<feature type="transmembrane region" description="Helical" evidence="8">
    <location>
        <begin position="88"/>
        <end position="108"/>
    </location>
</feature>
<feature type="transmembrane region" description="Helical" evidence="8">
    <location>
        <begin position="243"/>
        <end position="265"/>
    </location>
</feature>
<sequence length="274" mass="31187">MKRKWLATPYIVWMCIFIVIPMFLVLYYAFTVDASGGRVAFSLENFEKFFQPVYLSVLWRSLVMALLSTIICLLIGYPTAMILASRDFSKAGTLLLLFMVPMWMNFLLRTYAWKAILENTGIINSFLQAIGLEPVQMLYTSGAVVFGMVYNYLPFMILPIYTSLKKIDRSLIEAAQDLGGRPSRVFRKVTFPLSLPGVMSGVTMVFMPAVSTFVISRLLGGAQFMLFGDLIEQQFIFANDWHFGSTLSIIMMALILISMGIFYRYDDEEGGRLW</sequence>
<comment type="similarity">
    <text evidence="2">Belongs to the binding-protein-dependent transport system permease family. CysTW subfamily.</text>
</comment>
<keyword evidence="5 8" id="KW-0812">Transmembrane</keyword>
<name>A0A926D7P0_9FIRM</name>
<feature type="transmembrane region" description="Helical" evidence="8">
    <location>
        <begin position="185"/>
        <end position="207"/>
    </location>
</feature>
<reference evidence="10" key="1">
    <citation type="submission" date="2020-08" db="EMBL/GenBank/DDBJ databases">
        <title>Genome public.</title>
        <authorList>
            <person name="Liu C."/>
            <person name="Sun Q."/>
        </authorList>
    </citation>
    <scope>NUCLEOTIDE SEQUENCE</scope>
    <source>
        <strain evidence="10">NSJ-53</strain>
    </source>
</reference>
<keyword evidence="3 8" id="KW-0813">Transport</keyword>
<keyword evidence="4" id="KW-1003">Cell membrane</keyword>
<evidence type="ECO:0000313" key="11">
    <source>
        <dbReference type="Proteomes" id="UP000623172"/>
    </source>
</evidence>
<evidence type="ECO:0000256" key="8">
    <source>
        <dbReference type="RuleBase" id="RU363032"/>
    </source>
</evidence>
<dbReference type="PANTHER" id="PTHR42929:SF1">
    <property type="entry name" value="INNER MEMBRANE ABC TRANSPORTER PERMEASE PROTEIN YDCU-RELATED"/>
    <property type="match status" value="1"/>
</dbReference>
<feature type="transmembrane region" description="Helical" evidence="8">
    <location>
        <begin position="7"/>
        <end position="30"/>
    </location>
</feature>
<evidence type="ECO:0000256" key="7">
    <source>
        <dbReference type="ARBA" id="ARBA00023136"/>
    </source>
</evidence>
<feature type="transmembrane region" description="Helical" evidence="8">
    <location>
        <begin position="57"/>
        <end position="76"/>
    </location>
</feature>
<comment type="caution">
    <text evidence="10">The sequence shown here is derived from an EMBL/GenBank/DDBJ whole genome shotgun (WGS) entry which is preliminary data.</text>
</comment>
<proteinExistence type="inferred from homology"/>
<evidence type="ECO:0000256" key="4">
    <source>
        <dbReference type="ARBA" id="ARBA00022475"/>
    </source>
</evidence>
<dbReference type="EMBL" id="JACRSR010000003">
    <property type="protein sequence ID" value="MBC8531885.1"/>
    <property type="molecule type" value="Genomic_DNA"/>
</dbReference>
<keyword evidence="6 8" id="KW-1133">Transmembrane helix</keyword>
<evidence type="ECO:0000256" key="3">
    <source>
        <dbReference type="ARBA" id="ARBA00022448"/>
    </source>
</evidence>
<keyword evidence="7 8" id="KW-0472">Membrane</keyword>
<evidence type="ECO:0000256" key="6">
    <source>
        <dbReference type="ARBA" id="ARBA00022989"/>
    </source>
</evidence>
<dbReference type="Gene3D" id="1.10.3720.10">
    <property type="entry name" value="MetI-like"/>
    <property type="match status" value="1"/>
</dbReference>
<dbReference type="AlphaFoldDB" id="A0A926D7P0"/>
<dbReference type="Pfam" id="PF00528">
    <property type="entry name" value="BPD_transp_1"/>
    <property type="match status" value="1"/>
</dbReference>
<gene>
    <name evidence="10" type="ORF">H8696_08500</name>
</gene>
<feature type="transmembrane region" description="Helical" evidence="8">
    <location>
        <begin position="143"/>
        <end position="164"/>
    </location>
</feature>